<feature type="domain" description="DUF3741" evidence="1">
    <location>
        <begin position="45"/>
        <end position="83"/>
    </location>
</feature>
<dbReference type="Pfam" id="PF12552">
    <property type="entry name" value="DUF3741"/>
    <property type="match status" value="1"/>
</dbReference>
<accession>A0AAD3RZ55</accession>
<evidence type="ECO:0000313" key="2">
    <source>
        <dbReference type="EMBL" id="GMH01339.1"/>
    </source>
</evidence>
<dbReference type="InterPro" id="IPR022212">
    <property type="entry name" value="DUF3741"/>
</dbReference>
<name>A0AAD3RZ55_NEPGR</name>
<keyword evidence="3" id="KW-1185">Reference proteome</keyword>
<protein>
    <recommendedName>
        <fullName evidence="1">DUF3741 domain-containing protein</fullName>
    </recommendedName>
</protein>
<evidence type="ECO:0000259" key="1">
    <source>
        <dbReference type="Pfam" id="PF12552"/>
    </source>
</evidence>
<dbReference type="AlphaFoldDB" id="A0AAD3RZ55"/>
<proteinExistence type="predicted"/>
<comment type="caution">
    <text evidence="2">The sequence shown here is derived from an EMBL/GenBank/DDBJ whole genome shotgun (WGS) entry which is preliminary data.</text>
</comment>
<dbReference type="EMBL" id="BSYO01000002">
    <property type="protein sequence ID" value="GMH01339.1"/>
    <property type="molecule type" value="Genomic_DNA"/>
</dbReference>
<organism evidence="2 3">
    <name type="scientific">Nepenthes gracilis</name>
    <name type="common">Slender pitcher plant</name>
    <dbReference type="NCBI Taxonomy" id="150966"/>
    <lineage>
        <taxon>Eukaryota</taxon>
        <taxon>Viridiplantae</taxon>
        <taxon>Streptophyta</taxon>
        <taxon>Embryophyta</taxon>
        <taxon>Tracheophyta</taxon>
        <taxon>Spermatophyta</taxon>
        <taxon>Magnoliopsida</taxon>
        <taxon>eudicotyledons</taxon>
        <taxon>Gunneridae</taxon>
        <taxon>Pentapetalae</taxon>
        <taxon>Caryophyllales</taxon>
        <taxon>Nepenthaceae</taxon>
        <taxon>Nepenthes</taxon>
    </lineage>
</organism>
<evidence type="ECO:0000313" key="3">
    <source>
        <dbReference type="Proteomes" id="UP001279734"/>
    </source>
</evidence>
<dbReference type="PANTHER" id="PTHR46836:SF8">
    <property type="entry name" value="AFADIN"/>
    <property type="match status" value="1"/>
</dbReference>
<reference evidence="2" key="1">
    <citation type="submission" date="2023-05" db="EMBL/GenBank/DDBJ databases">
        <title>Nepenthes gracilis genome sequencing.</title>
        <authorList>
            <person name="Fukushima K."/>
        </authorList>
    </citation>
    <scope>NUCLEOTIDE SEQUENCE</scope>
    <source>
        <strain evidence="2">SING2019-196</strain>
    </source>
</reference>
<dbReference type="Proteomes" id="UP001279734">
    <property type="component" value="Unassembled WGS sequence"/>
</dbReference>
<sequence>MPASCKNFKVQPQFTELSQIERRCSPSQVALSRRHDENEKSSFSQPFGDSKCLYTDEKLQESKKLDDFQGVLHLNRELLLSLLTNLLRCLQSTCAICMVPRTLIMALSRMATKIPSVRNGEAELWSPKIFLDDLDISGETGLFEGPIQGNGQGKASDEYWTEFSGNGEAKKRMLEKWKRTHNSKDVGLVRKDNKLGEKPSILGRDMRQSNLKTVTSQNRHFGRVMGNNGLPESVGLLVIGSSDGWKDGCIETLSSSQSLPASTYLECTKTSMRHGALGLIADTINAAVT</sequence>
<dbReference type="PANTHER" id="PTHR46836">
    <property type="entry name" value="AFADIN"/>
    <property type="match status" value="1"/>
</dbReference>
<gene>
    <name evidence="2" type="ORF">Nepgr_003178</name>
</gene>